<keyword evidence="2" id="KW-1185">Reference proteome</keyword>
<organism evidence="1 2">
    <name type="scientific">Artomyces pyxidatus</name>
    <dbReference type="NCBI Taxonomy" id="48021"/>
    <lineage>
        <taxon>Eukaryota</taxon>
        <taxon>Fungi</taxon>
        <taxon>Dikarya</taxon>
        <taxon>Basidiomycota</taxon>
        <taxon>Agaricomycotina</taxon>
        <taxon>Agaricomycetes</taxon>
        <taxon>Russulales</taxon>
        <taxon>Auriscalpiaceae</taxon>
        <taxon>Artomyces</taxon>
    </lineage>
</organism>
<reference evidence="1" key="1">
    <citation type="submission" date="2021-03" db="EMBL/GenBank/DDBJ databases">
        <authorList>
            <consortium name="DOE Joint Genome Institute"/>
            <person name="Ahrendt S."/>
            <person name="Looney B.P."/>
            <person name="Miyauchi S."/>
            <person name="Morin E."/>
            <person name="Drula E."/>
            <person name="Courty P.E."/>
            <person name="Chicoki N."/>
            <person name="Fauchery L."/>
            <person name="Kohler A."/>
            <person name="Kuo A."/>
            <person name="Labutti K."/>
            <person name="Pangilinan J."/>
            <person name="Lipzen A."/>
            <person name="Riley R."/>
            <person name="Andreopoulos W."/>
            <person name="He G."/>
            <person name="Johnson J."/>
            <person name="Barry K.W."/>
            <person name="Grigoriev I.V."/>
            <person name="Nagy L."/>
            <person name="Hibbett D."/>
            <person name="Henrissat B."/>
            <person name="Matheny P.B."/>
            <person name="Labbe J."/>
            <person name="Martin F."/>
        </authorList>
    </citation>
    <scope>NUCLEOTIDE SEQUENCE</scope>
    <source>
        <strain evidence="1">HHB10654</strain>
    </source>
</reference>
<dbReference type="Proteomes" id="UP000814140">
    <property type="component" value="Unassembled WGS sequence"/>
</dbReference>
<comment type="caution">
    <text evidence="1">The sequence shown here is derived from an EMBL/GenBank/DDBJ whole genome shotgun (WGS) entry which is preliminary data.</text>
</comment>
<name>A0ACB8SL99_9AGAM</name>
<accession>A0ACB8SL99</accession>
<gene>
    <name evidence="1" type="ORF">BV25DRAFT_1813914</name>
</gene>
<evidence type="ECO:0000313" key="1">
    <source>
        <dbReference type="EMBL" id="KAI0056481.1"/>
    </source>
</evidence>
<reference evidence="1" key="2">
    <citation type="journal article" date="2022" name="New Phytol.">
        <title>Evolutionary transition to the ectomycorrhizal habit in the genomes of a hyperdiverse lineage of mushroom-forming fungi.</title>
        <authorList>
            <person name="Looney B."/>
            <person name="Miyauchi S."/>
            <person name="Morin E."/>
            <person name="Drula E."/>
            <person name="Courty P.E."/>
            <person name="Kohler A."/>
            <person name="Kuo A."/>
            <person name="LaButti K."/>
            <person name="Pangilinan J."/>
            <person name="Lipzen A."/>
            <person name="Riley R."/>
            <person name="Andreopoulos W."/>
            <person name="He G."/>
            <person name="Johnson J."/>
            <person name="Nolan M."/>
            <person name="Tritt A."/>
            <person name="Barry K.W."/>
            <person name="Grigoriev I.V."/>
            <person name="Nagy L.G."/>
            <person name="Hibbett D."/>
            <person name="Henrissat B."/>
            <person name="Matheny P.B."/>
            <person name="Labbe J."/>
            <person name="Martin F.M."/>
        </authorList>
    </citation>
    <scope>NUCLEOTIDE SEQUENCE</scope>
    <source>
        <strain evidence="1">HHB10654</strain>
    </source>
</reference>
<protein>
    <submittedName>
        <fullName evidence="1">Cytochrome P450</fullName>
    </submittedName>
</protein>
<sequence length="605" mass="68698">MAPQRELTEFEKSIPDYRKRILVSFSKALFLPPIFTVLGLRTLFGQGLSLLTVLLAVLSIPASIIARSQYEEWSQDREAARLGAKSITRVQGKWPGNLDVVLKIVKSFESGYVLQGFADLFEEYKCTTINTRFFWGDQILCMDEGVFKFITTTGFQHFEKGILWHERIDKLLGTGLFNAEGELWKRGRATARPFFAKERISDFEIFEKTSKKTLDLIEGRSNQKQPIDLQDLLSRFTLDSAALFLWGTALDTLDQPLTEPGKVKLGPKGSIAIDGRGEFDEFTEAFERVAVLITRRGVQGDTWPLLELFEDKTEEPIQVILRWMEPLVKKAVAKKEQMKRDGVVVDAHSEDAVFLDYLAQQSDDVEHIRYELVTFLIASRDTTASLLVFALYFLAFRPETCDLLRQEILETFGPEETPTYEGLKNMPYLRAFINETLRLFPAAPLVARTSLDTPLVLPPSTAEKDPLYLPPHTQVMMASLLLHKRHDLWGDDADDFKPERWLDEGLNAKINATSFMYCPFYGGPRICLGQEFALNEAGYFLVRLLQRFQAFRLAPEFMPEGSLPPAHWKGKPGRQAVEKVLPAINFTMHSKGGLWMFGEPATATA</sequence>
<dbReference type="EMBL" id="MU277263">
    <property type="protein sequence ID" value="KAI0056481.1"/>
    <property type="molecule type" value="Genomic_DNA"/>
</dbReference>
<evidence type="ECO:0000313" key="2">
    <source>
        <dbReference type="Proteomes" id="UP000814140"/>
    </source>
</evidence>
<proteinExistence type="predicted"/>